<dbReference type="Proteomes" id="UP001152759">
    <property type="component" value="Chromosome 1"/>
</dbReference>
<reference evidence="1" key="1">
    <citation type="submission" date="2021-12" db="EMBL/GenBank/DDBJ databases">
        <authorList>
            <person name="King R."/>
        </authorList>
    </citation>
    <scope>NUCLEOTIDE SEQUENCE</scope>
</reference>
<dbReference type="AlphaFoldDB" id="A0A9P0A2R5"/>
<keyword evidence="2" id="KW-1185">Reference proteome</keyword>
<evidence type="ECO:0000313" key="2">
    <source>
        <dbReference type="Proteomes" id="UP001152759"/>
    </source>
</evidence>
<gene>
    <name evidence="1" type="ORF">BEMITA_LOCUS1781</name>
</gene>
<sequence>MHECFTHCVKHSAFSSGRRRETHSAHKTVGILHALLQTRCGLRYAAAEVKIIKPHLCLFFHNFFVH</sequence>
<evidence type="ECO:0000313" key="1">
    <source>
        <dbReference type="EMBL" id="CAH0382210.1"/>
    </source>
</evidence>
<feature type="non-terminal residue" evidence="1">
    <location>
        <position position="66"/>
    </location>
</feature>
<proteinExistence type="predicted"/>
<dbReference type="EMBL" id="OU963862">
    <property type="protein sequence ID" value="CAH0382210.1"/>
    <property type="molecule type" value="Genomic_DNA"/>
</dbReference>
<name>A0A9P0A2R5_BEMTA</name>
<organism evidence="1 2">
    <name type="scientific">Bemisia tabaci</name>
    <name type="common">Sweetpotato whitefly</name>
    <name type="synonym">Aleurodes tabaci</name>
    <dbReference type="NCBI Taxonomy" id="7038"/>
    <lineage>
        <taxon>Eukaryota</taxon>
        <taxon>Metazoa</taxon>
        <taxon>Ecdysozoa</taxon>
        <taxon>Arthropoda</taxon>
        <taxon>Hexapoda</taxon>
        <taxon>Insecta</taxon>
        <taxon>Pterygota</taxon>
        <taxon>Neoptera</taxon>
        <taxon>Paraneoptera</taxon>
        <taxon>Hemiptera</taxon>
        <taxon>Sternorrhyncha</taxon>
        <taxon>Aleyrodoidea</taxon>
        <taxon>Aleyrodidae</taxon>
        <taxon>Aleyrodinae</taxon>
        <taxon>Bemisia</taxon>
    </lineage>
</organism>
<accession>A0A9P0A2R5</accession>
<protein>
    <submittedName>
        <fullName evidence="1">Uncharacterized protein</fullName>
    </submittedName>
</protein>